<dbReference type="KEGG" id="amog:QRX60_28580"/>
<protein>
    <submittedName>
        <fullName evidence="1">Uncharacterized protein</fullName>
    </submittedName>
</protein>
<sequence length="63" mass="7198">MAVYIRREDWQTDWYDLGNYDRYAGTIYLGGTEIHCAYISGWVNIDGMVYDGDLPPGGKRVCS</sequence>
<dbReference type="Proteomes" id="UP001239397">
    <property type="component" value="Chromosome"/>
</dbReference>
<name>A0A9Y2JHY0_9PSEU</name>
<keyword evidence="2" id="KW-1185">Reference proteome</keyword>
<dbReference type="AlphaFoldDB" id="A0A9Y2JHY0"/>
<dbReference type="RefSeq" id="WP_285994514.1">
    <property type="nucleotide sequence ID" value="NZ_CP127295.1"/>
</dbReference>
<proteinExistence type="predicted"/>
<evidence type="ECO:0000313" key="1">
    <source>
        <dbReference type="EMBL" id="WIX98029.1"/>
    </source>
</evidence>
<dbReference type="EMBL" id="CP127295">
    <property type="protein sequence ID" value="WIX98029.1"/>
    <property type="molecule type" value="Genomic_DNA"/>
</dbReference>
<evidence type="ECO:0000313" key="2">
    <source>
        <dbReference type="Proteomes" id="UP001239397"/>
    </source>
</evidence>
<reference evidence="1 2" key="1">
    <citation type="submission" date="2023-06" db="EMBL/GenBank/DDBJ databases">
        <authorList>
            <person name="Oyuntsetseg B."/>
            <person name="Kim S.B."/>
        </authorList>
    </citation>
    <scope>NUCLEOTIDE SEQUENCE [LARGE SCALE GENOMIC DNA]</scope>
    <source>
        <strain evidence="1 2">4-36</strain>
    </source>
</reference>
<accession>A0A9Y2JHY0</accession>
<gene>
    <name evidence="1" type="ORF">QRX60_28580</name>
</gene>
<organism evidence="1 2">
    <name type="scientific">Amycolatopsis mongoliensis</name>
    <dbReference type="NCBI Taxonomy" id="715475"/>
    <lineage>
        <taxon>Bacteria</taxon>
        <taxon>Bacillati</taxon>
        <taxon>Actinomycetota</taxon>
        <taxon>Actinomycetes</taxon>
        <taxon>Pseudonocardiales</taxon>
        <taxon>Pseudonocardiaceae</taxon>
        <taxon>Amycolatopsis</taxon>
    </lineage>
</organism>